<evidence type="ECO:0000256" key="1">
    <source>
        <dbReference type="SAM" id="MobiDB-lite"/>
    </source>
</evidence>
<reference evidence="3 4" key="1">
    <citation type="journal article" date="2019" name="BMC Genomics">
        <title>New insights from Opisthorchis felineus genome: update on genomics of the epidemiologically important liver flukes.</title>
        <authorList>
            <person name="Ershov N.I."/>
            <person name="Mordvinov V.A."/>
            <person name="Prokhortchouk E.B."/>
            <person name="Pakharukova M.Y."/>
            <person name="Gunbin K.V."/>
            <person name="Ustyantsev K."/>
            <person name="Genaev M.A."/>
            <person name="Blinov A.G."/>
            <person name="Mazur A."/>
            <person name="Boulygina E."/>
            <person name="Tsygankova S."/>
            <person name="Khrameeva E."/>
            <person name="Chekanov N."/>
            <person name="Fan G."/>
            <person name="Xiao A."/>
            <person name="Zhang H."/>
            <person name="Xu X."/>
            <person name="Yang H."/>
            <person name="Solovyev V."/>
            <person name="Lee S.M."/>
            <person name="Liu X."/>
            <person name="Afonnikov D.A."/>
            <person name="Skryabin K.G."/>
        </authorList>
    </citation>
    <scope>NUCLEOTIDE SEQUENCE [LARGE SCALE GENOMIC DNA]</scope>
    <source>
        <strain evidence="3">AK-0245</strain>
        <tissue evidence="3">Whole organism</tissue>
    </source>
</reference>
<dbReference type="AlphaFoldDB" id="A0A4S2M515"/>
<feature type="domain" description="Anoctamin dimerisation" evidence="2">
    <location>
        <begin position="112"/>
        <end position="162"/>
    </location>
</feature>
<comment type="caution">
    <text evidence="3">The sequence shown here is derived from an EMBL/GenBank/DDBJ whole genome shotgun (WGS) entry which is preliminary data.</text>
</comment>
<gene>
    <name evidence="3" type="ORF">CRM22_002672</name>
</gene>
<dbReference type="OrthoDB" id="296386at2759"/>
<organism evidence="3 4">
    <name type="scientific">Opisthorchis felineus</name>
    <dbReference type="NCBI Taxonomy" id="147828"/>
    <lineage>
        <taxon>Eukaryota</taxon>
        <taxon>Metazoa</taxon>
        <taxon>Spiralia</taxon>
        <taxon>Lophotrochozoa</taxon>
        <taxon>Platyhelminthes</taxon>
        <taxon>Trematoda</taxon>
        <taxon>Digenea</taxon>
        <taxon>Opisthorchiida</taxon>
        <taxon>Opisthorchiata</taxon>
        <taxon>Opisthorchiidae</taxon>
        <taxon>Opisthorchis</taxon>
    </lineage>
</organism>
<dbReference type="Proteomes" id="UP000308267">
    <property type="component" value="Unassembled WGS sequence"/>
</dbReference>
<sequence length="177" mass="20382">MKASYSLKNRDLYFTDGKRSIDYVLAYSRTKTTEVHAAKRTAFLKSLARELVEIEVEDCCGQILGQTHVGPSPPKEPIISTRIQPTSAAIPVYPEPNPQQKRSRKESTRGQPSSMDRYRFRAEHEESALLDLCDLVFVKLHAPWKTMERYAEMFNFRKPLKMSRIYLPLSMQPTIVS</sequence>
<name>A0A4S2M515_OPIFE</name>
<dbReference type="GO" id="GO:0046983">
    <property type="term" value="F:protein dimerization activity"/>
    <property type="evidence" value="ECO:0007669"/>
    <property type="project" value="InterPro"/>
</dbReference>
<evidence type="ECO:0000313" key="3">
    <source>
        <dbReference type="EMBL" id="TGZ71395.1"/>
    </source>
</evidence>
<feature type="region of interest" description="Disordered" evidence="1">
    <location>
        <begin position="89"/>
        <end position="116"/>
    </location>
</feature>
<proteinExistence type="predicted"/>
<protein>
    <recommendedName>
        <fullName evidence="2">Anoctamin dimerisation domain-containing protein</fullName>
    </recommendedName>
</protein>
<dbReference type="InterPro" id="IPR032394">
    <property type="entry name" value="Anoct_dimer"/>
</dbReference>
<feature type="domain" description="Anoctamin dimerisation" evidence="2">
    <location>
        <begin position="13"/>
        <end position="58"/>
    </location>
</feature>
<evidence type="ECO:0000313" key="4">
    <source>
        <dbReference type="Proteomes" id="UP000308267"/>
    </source>
</evidence>
<accession>A0A4S2M515</accession>
<dbReference type="EMBL" id="SJOL01004654">
    <property type="protein sequence ID" value="TGZ71395.1"/>
    <property type="molecule type" value="Genomic_DNA"/>
</dbReference>
<evidence type="ECO:0000259" key="2">
    <source>
        <dbReference type="Pfam" id="PF16178"/>
    </source>
</evidence>
<dbReference type="Pfam" id="PF16178">
    <property type="entry name" value="Anoct_dimer"/>
    <property type="match status" value="2"/>
</dbReference>
<keyword evidence="4" id="KW-1185">Reference proteome</keyword>